<dbReference type="InterPro" id="IPR020103">
    <property type="entry name" value="PsdUridine_synth_cat_dom_sf"/>
</dbReference>
<organism evidence="2 3">
    <name type="scientific">Symbiodinium natans</name>
    <dbReference type="NCBI Taxonomy" id="878477"/>
    <lineage>
        <taxon>Eukaryota</taxon>
        <taxon>Sar</taxon>
        <taxon>Alveolata</taxon>
        <taxon>Dinophyceae</taxon>
        <taxon>Suessiales</taxon>
        <taxon>Symbiodiniaceae</taxon>
        <taxon>Symbiodinium</taxon>
    </lineage>
</organism>
<dbReference type="Proteomes" id="UP000604046">
    <property type="component" value="Unassembled WGS sequence"/>
</dbReference>
<accession>A0A812PC34</accession>
<dbReference type="AlphaFoldDB" id="A0A812PC34"/>
<dbReference type="EMBL" id="CAJNDS010002155">
    <property type="protein sequence ID" value="CAE7354223.1"/>
    <property type="molecule type" value="Genomic_DNA"/>
</dbReference>
<dbReference type="SUPFAM" id="SSF55120">
    <property type="entry name" value="Pseudouridine synthase"/>
    <property type="match status" value="1"/>
</dbReference>
<dbReference type="GO" id="GO:0000455">
    <property type="term" value="P:enzyme-directed rRNA pseudouridine synthesis"/>
    <property type="evidence" value="ECO:0007669"/>
    <property type="project" value="TreeGrafter"/>
</dbReference>
<dbReference type="OrthoDB" id="424794at2759"/>
<dbReference type="PANTHER" id="PTHR21600:SF40">
    <property type="entry name" value="PSEUDOURIDYLATE SYNTHASE RPUSD2"/>
    <property type="match status" value="1"/>
</dbReference>
<dbReference type="PANTHER" id="PTHR21600">
    <property type="entry name" value="MITOCHONDRIAL RNA PSEUDOURIDINE SYNTHASE"/>
    <property type="match status" value="1"/>
</dbReference>
<dbReference type="GO" id="GO:0009982">
    <property type="term" value="F:pseudouridine synthase activity"/>
    <property type="evidence" value="ECO:0007669"/>
    <property type="project" value="InterPro"/>
</dbReference>
<keyword evidence="3" id="KW-1185">Reference proteome</keyword>
<dbReference type="InterPro" id="IPR050188">
    <property type="entry name" value="RluA_PseudoU_synthase"/>
</dbReference>
<protein>
    <submittedName>
        <fullName evidence="2">RIB2 protein</fullName>
    </submittedName>
</protein>
<reference evidence="2" key="1">
    <citation type="submission" date="2021-02" db="EMBL/GenBank/DDBJ databases">
        <authorList>
            <person name="Dougan E. K."/>
            <person name="Rhodes N."/>
            <person name="Thang M."/>
            <person name="Chan C."/>
        </authorList>
    </citation>
    <scope>NUCLEOTIDE SEQUENCE</scope>
</reference>
<proteinExistence type="predicted"/>
<gene>
    <name evidence="2" type="primary">RIB2</name>
    <name evidence="2" type="ORF">SNAT2548_LOCUS18768</name>
</gene>
<comment type="caution">
    <text evidence="2">The sequence shown here is derived from an EMBL/GenBank/DDBJ whole genome shotgun (WGS) entry which is preliminary data.</text>
</comment>
<dbReference type="Gene3D" id="3.30.2350.10">
    <property type="entry name" value="Pseudouridine synthase"/>
    <property type="match status" value="1"/>
</dbReference>
<dbReference type="Pfam" id="PF00849">
    <property type="entry name" value="PseudoU_synth_2"/>
    <property type="match status" value="1"/>
</dbReference>
<dbReference type="InterPro" id="IPR006145">
    <property type="entry name" value="PsdUridine_synth_RsuA/RluA"/>
</dbReference>
<evidence type="ECO:0000259" key="1">
    <source>
        <dbReference type="Pfam" id="PF00849"/>
    </source>
</evidence>
<dbReference type="GO" id="GO:0003723">
    <property type="term" value="F:RNA binding"/>
    <property type="evidence" value="ECO:0007669"/>
    <property type="project" value="InterPro"/>
</dbReference>
<evidence type="ECO:0000313" key="2">
    <source>
        <dbReference type="EMBL" id="CAE7354223.1"/>
    </source>
</evidence>
<feature type="domain" description="Pseudouridine synthase RsuA/RluA-like" evidence="1">
    <location>
        <begin position="168"/>
        <end position="320"/>
    </location>
</feature>
<name>A0A812PC34_9DINO</name>
<sequence length="409" mass="45666">MREPRRVLRTSSCPLLGRLGTLLSVCAGGYSLLREQYVSASCLVPTQVFKEHGILYATPYDHEVRVKLGSIMGQRIGDAIRKAQEARKLDEDAEIPGIFNSISPGWWLQQLDSGGVRVERCAWQHLEFEQIDADYVVKEGDRARLMIHVHERAAPDVEIPIVYEDRQFLAISKPAGVDITANPSCGSVRLSVIGMLEAMGYSNVYPAHRIDKPVSGVLCFGKNKKALSRLMRCIRNRKVQKTYLARTLGGPEEDGLRILEPLDVVQDKLTMKSVAVASATGKRAESVVEKVLARHEDGTATLAVRILTGRYHQVRCHLQQAGWPIANDPTYGGVPQLGQEIFNGTRARQMIQEYQYPGCKSCEYFQDVVSGEEPPPRLDPTIWLHSWHYDFPTLGLSFEAPPPDWAGMS</sequence>
<evidence type="ECO:0000313" key="3">
    <source>
        <dbReference type="Proteomes" id="UP000604046"/>
    </source>
</evidence>